<dbReference type="InterPro" id="IPR003961">
    <property type="entry name" value="FN3_dom"/>
</dbReference>
<evidence type="ECO:0000313" key="5">
    <source>
        <dbReference type="EMBL" id="TFC95413.1"/>
    </source>
</evidence>
<dbReference type="Proteomes" id="UP000298355">
    <property type="component" value="Unassembled WGS sequence"/>
</dbReference>
<feature type="domain" description="Fibronectin type-III" evidence="4">
    <location>
        <begin position="1596"/>
        <end position="1680"/>
    </location>
</feature>
<keyword evidence="6" id="KW-1185">Reference proteome</keyword>
<proteinExistence type="predicted"/>
<keyword evidence="2" id="KW-0624">Polysaccharide degradation</keyword>
<dbReference type="Pfam" id="PF17963">
    <property type="entry name" value="Big_9"/>
    <property type="match status" value="6"/>
</dbReference>
<dbReference type="InterPro" id="IPR036116">
    <property type="entry name" value="FN3_sf"/>
</dbReference>
<feature type="domain" description="Fibronectin type-III" evidence="4">
    <location>
        <begin position="1499"/>
        <end position="1581"/>
    </location>
</feature>
<name>A0ABY2IXH8_9MICO</name>
<keyword evidence="1" id="KW-0378">Hydrolase</keyword>
<protein>
    <submittedName>
        <fullName evidence="5">Fibronectin type III domain-containing protein</fullName>
    </submittedName>
</protein>
<keyword evidence="1" id="KW-0326">Glycosidase</keyword>
<dbReference type="CDD" id="cd00063">
    <property type="entry name" value="FN3"/>
    <property type="match status" value="1"/>
</dbReference>
<feature type="compositionally biased region" description="Acidic residues" evidence="3">
    <location>
        <begin position="396"/>
        <end position="410"/>
    </location>
</feature>
<gene>
    <name evidence="5" type="ORF">E3O65_15345</name>
</gene>
<comment type="caution">
    <text evidence="5">The sequence shown here is derived from an EMBL/GenBank/DDBJ whole genome shotgun (WGS) entry which is preliminary data.</text>
</comment>
<feature type="region of interest" description="Disordered" evidence="3">
    <location>
        <begin position="1950"/>
        <end position="1971"/>
    </location>
</feature>
<dbReference type="EMBL" id="SOGJ01000034">
    <property type="protein sequence ID" value="TFC95413.1"/>
    <property type="molecule type" value="Genomic_DNA"/>
</dbReference>
<keyword evidence="2" id="KW-0119">Carbohydrate metabolism</keyword>
<feature type="region of interest" description="Disordered" evidence="3">
    <location>
        <begin position="396"/>
        <end position="415"/>
    </location>
</feature>
<dbReference type="Gene3D" id="2.60.40.3440">
    <property type="match status" value="1"/>
</dbReference>
<feature type="domain" description="Fibronectin type-III" evidence="4">
    <location>
        <begin position="1696"/>
        <end position="1802"/>
    </location>
</feature>
<evidence type="ECO:0000313" key="6">
    <source>
        <dbReference type="Proteomes" id="UP000298355"/>
    </source>
</evidence>
<dbReference type="SUPFAM" id="SSF49265">
    <property type="entry name" value="Fibronectin type III"/>
    <property type="match status" value="2"/>
</dbReference>
<dbReference type="InterPro" id="IPR013783">
    <property type="entry name" value="Ig-like_fold"/>
</dbReference>
<accession>A0ABY2IXH8</accession>
<reference evidence="5 6" key="1">
    <citation type="submission" date="2019-03" db="EMBL/GenBank/DDBJ databases">
        <title>Genomics of glacier-inhabiting Cryobacterium strains.</title>
        <authorList>
            <person name="Liu Q."/>
            <person name="Xin Y.-H."/>
        </authorList>
    </citation>
    <scope>NUCLEOTIDE SEQUENCE [LARGE SCALE GENOMIC DNA]</scope>
    <source>
        <strain evidence="5 6">TMT4-23</strain>
    </source>
</reference>
<dbReference type="SUPFAM" id="SSF69304">
    <property type="entry name" value="Tricorn protease N-terminal domain"/>
    <property type="match status" value="1"/>
</dbReference>
<organism evidence="5 6">
    <name type="scientific">Cryobacterium breve</name>
    <dbReference type="NCBI Taxonomy" id="1259258"/>
    <lineage>
        <taxon>Bacteria</taxon>
        <taxon>Bacillati</taxon>
        <taxon>Actinomycetota</taxon>
        <taxon>Actinomycetes</taxon>
        <taxon>Micrococcales</taxon>
        <taxon>Microbacteriaceae</taxon>
        <taxon>Cryobacterium</taxon>
    </lineage>
</organism>
<evidence type="ECO:0000256" key="3">
    <source>
        <dbReference type="SAM" id="MobiDB-lite"/>
    </source>
</evidence>
<evidence type="ECO:0000256" key="1">
    <source>
        <dbReference type="ARBA" id="ARBA00023295"/>
    </source>
</evidence>
<dbReference type="NCBIfam" id="NF012211">
    <property type="entry name" value="tand_rpt_95"/>
    <property type="match status" value="1"/>
</dbReference>
<dbReference type="SMART" id="SM00060">
    <property type="entry name" value="FN3"/>
    <property type="match status" value="3"/>
</dbReference>
<dbReference type="Gene3D" id="2.60.40.10">
    <property type="entry name" value="Immunoglobulins"/>
    <property type="match status" value="3"/>
</dbReference>
<evidence type="ECO:0000256" key="2">
    <source>
        <dbReference type="ARBA" id="ARBA00023326"/>
    </source>
</evidence>
<sequence>MRRQRAGRHRNRDRRRSMIRRWLATHRSLFATTLSGTLVVAVVGTLAVVSGGYTAQRLDLGDAAVWVTNEARQVVGRANTAVFELNTVVTAGSASLDVVQQGATVLVLDRGNSALDIIDPATAEVAHSVALPPESASVILAGDRAVITADGDIWNVAASQLSGFDSTAEPTLAFGAGSVVSMDEAGVLFAFTPTTGELARVDLLTADSITSTVVVPAGEPDDRYQLTSVDGRWALLNASTRRLFQAEGQDDLSGSIRVADEPILAEPSLSGDRILVAHREGLVSVSAAGGKLRTLVTGRNGDAAAPALDESCAYAAWSDGTVWRDCGTDTGTASGGAASVDADTETLTGVVGDARLAFRHNGSGVVLNDARNGASWAVQQDNELIDNWSDLIDTEEDQQQVEQTTDDSTPEYEKAQVPPVAVDDDFGGRPGRTVTLPVLLNDFDPNGDVLVIESVTDVPAAAGRLELVADTQQVQLTLTPEASGSLAFDYTINDGRGGSASATVTVTVRGPEENSAPVQARTTNTTVYAGGRVTTAVLGDWVDPDGDPFYLAAAATPAPDRVSFTPAGSVVYTNGDSGGGAKTIGLTVSDGRLTGSGALEVTVRSRGSVPIVAEAFVVLATAGSEVTVSPLEHVRGGSAPLRLSSVPAKPEVSIVADFDAGTFRLQSDVVGVHEIEYAVTDGELTATGRIRVNVSAAPDANTPPITVPHTAFIRGQQATLVDVLATDSDPAGGVLLVTGTTDVPADSGMRIEILDQRILRVTLTKPLEGGTAVFGYQVSNGLAEAAGTVTVIEIPPPAQKQAPIAVPDSISVRVGDAIDIPVLANDEHPDGDPLTLAPALATELPSGGGLLFVSGSVLRFLAPDTAGNVTAVYRVNAPDGQFANAEVSISVREADPTSNTAPAPKTLTARVLAGDTVSIPIPLSGIDPDGDSVQLVGQESSPEKGTVSVTGADSLAYTAGEYSAGTDTFTYSVVDALGARAVGTVRVGISPPLDGARNPIAAPDEVVVRPGSTVAVRVLGNDSDPDGGTLTITGVEGSGGADAAGAVVEGDSIAVTAPPTEGRFGFIYAIQNERGGTSSTFLTVVVREDAPRSRPDARDTHVALSDVLEARTVDVDVLANVFFAEGPVSELALTVPERFTEVAEVTPARRIRVTVGAASQIIPFAVAHPEDASIVSYAFIWVPGSDDALPQVRRGVPALTVRSESLLTIDINDYVVAVGGKKVRLTDRSLVQATHSDGADLVGSDTSLAFTSADKYFGPASISFEVTDGSTASDPSGRTATIVLPILVTPRENQPPAFGGAVLDFEPGQEKVIDLTKLTSYPYPKDQAELTYTVLDPKPVGFSHTLDGQTLTLRAAESTPKGVRSTITIGVRDGLNDGRAGRIDLGVVASTRPVAIPQADAAIAPRGQTTVVEVLANDGATNPFPTVPLRVLAVRGLEGGSVPAGVSVTPSGDNSKLTVRVAADAAPTDLNLQYQVADATNDPSRYAWGTVRVSVQDKPDPVSNLRITGFADRSLSVSFNAGAFNNSAIAGYEITLQDAASGAVLGTSLCQATACEVATPGNGQDNALRVSVAARNGLGLSTETVLGDRVWSDSVPSAPTGLVAEPLDGGLRLRWNTVAPAGGGTSMRGYVVTANGVAVPEVSANGPECGAASCTLEVMGLANGVNTPITVSARNDAYPALAGWKSASGNGTPYGPARAGGITATAANTAGAVTVSWDPFDGRGALIGGYVVQQLSADRVPTGAQACTVTASGEVQAPSEGGIVAKQKTLGGDAASVVFDNLLTDNGRYYFVVWGYNAAGCAPTTVASVLVRPAPGPVTDVQSTMAARADAWDLRIDGISPSTGIRDYRMRAVNSAGNPVPASDRTFGGTGWPRELLGLPFGDVVRYQVSACTDWGSCGPWSGTFTAPEASVSFTVTGLGYNAATGVISWTNGPNNNGLPADYRCSVPGDASVPPRAADSPNTCSFGTDGAPPPAGSVRLTVTVNNQSYTYAP</sequence>
<evidence type="ECO:0000259" key="4">
    <source>
        <dbReference type="SMART" id="SM00060"/>
    </source>
</evidence>